<evidence type="ECO:0000256" key="2">
    <source>
        <dbReference type="ARBA" id="ARBA00022475"/>
    </source>
</evidence>
<evidence type="ECO:0000256" key="8">
    <source>
        <dbReference type="ARBA" id="ARBA00038408"/>
    </source>
</evidence>
<keyword evidence="11" id="KW-0697">Rotamase</keyword>
<dbReference type="PANTHER" id="PTHR47529">
    <property type="entry name" value="PEPTIDYL-PROLYL CIS-TRANS ISOMERASE D"/>
    <property type="match status" value="1"/>
</dbReference>
<dbReference type="InterPro" id="IPR000297">
    <property type="entry name" value="PPIase_PpiC"/>
</dbReference>
<dbReference type="KEGG" id="ttc:FOKN1_1590"/>
<evidence type="ECO:0000256" key="3">
    <source>
        <dbReference type="ARBA" id="ARBA00022519"/>
    </source>
</evidence>
<evidence type="ECO:0000256" key="7">
    <source>
        <dbReference type="ARBA" id="ARBA00023186"/>
    </source>
</evidence>
<dbReference type="Pfam" id="PF13624">
    <property type="entry name" value="SurA_N_3"/>
    <property type="match status" value="1"/>
</dbReference>
<keyword evidence="7" id="KW-0143">Chaperone</keyword>
<dbReference type="Proteomes" id="UP000218765">
    <property type="component" value="Chromosome"/>
</dbReference>
<evidence type="ECO:0000256" key="5">
    <source>
        <dbReference type="ARBA" id="ARBA00022989"/>
    </source>
</evidence>
<evidence type="ECO:0000256" key="6">
    <source>
        <dbReference type="ARBA" id="ARBA00023136"/>
    </source>
</evidence>
<protein>
    <recommendedName>
        <fullName evidence="9">Periplasmic chaperone PpiD</fullName>
    </recommendedName>
    <alternativeName>
        <fullName evidence="10">Periplasmic folding chaperone</fullName>
    </alternativeName>
</protein>
<evidence type="ECO:0000256" key="10">
    <source>
        <dbReference type="ARBA" id="ARBA00042775"/>
    </source>
</evidence>
<evidence type="ECO:0000256" key="13">
    <source>
        <dbReference type="SAM" id="Phobius"/>
    </source>
</evidence>
<keyword evidence="16" id="KW-1185">Reference proteome</keyword>
<evidence type="ECO:0000256" key="12">
    <source>
        <dbReference type="SAM" id="MobiDB-lite"/>
    </source>
</evidence>
<evidence type="ECO:0000259" key="14">
    <source>
        <dbReference type="PROSITE" id="PS50198"/>
    </source>
</evidence>
<keyword evidence="2" id="KW-1003">Cell membrane</keyword>
<dbReference type="OrthoDB" id="9812372at2"/>
<dbReference type="GO" id="GO:0003755">
    <property type="term" value="F:peptidyl-prolyl cis-trans isomerase activity"/>
    <property type="evidence" value="ECO:0007669"/>
    <property type="project" value="UniProtKB-KW"/>
</dbReference>
<feature type="domain" description="PpiC" evidence="14">
    <location>
        <begin position="265"/>
        <end position="367"/>
    </location>
</feature>
<comment type="subcellular location">
    <subcellularLocation>
        <location evidence="1">Cell inner membrane</location>
        <topology evidence="1">Single-pass type II membrane protein</topology>
        <orientation evidence="1">Periplasmic side</orientation>
    </subcellularLocation>
</comment>
<feature type="region of interest" description="Disordered" evidence="12">
    <location>
        <begin position="526"/>
        <end position="547"/>
    </location>
</feature>
<keyword evidence="5 13" id="KW-1133">Transmembrane helix</keyword>
<name>A0A1Z4VRL0_9GAMM</name>
<dbReference type="AlphaFoldDB" id="A0A1Z4VRL0"/>
<evidence type="ECO:0000313" key="16">
    <source>
        <dbReference type="Proteomes" id="UP000218765"/>
    </source>
</evidence>
<accession>A0A1Z4VRL0</accession>
<dbReference type="InterPro" id="IPR023058">
    <property type="entry name" value="PPIase_PpiC_CS"/>
</dbReference>
<dbReference type="PROSITE" id="PS01096">
    <property type="entry name" value="PPIC_PPIASE_1"/>
    <property type="match status" value="1"/>
</dbReference>
<evidence type="ECO:0000313" key="15">
    <source>
        <dbReference type="EMBL" id="BAZ93978.1"/>
    </source>
</evidence>
<keyword evidence="3" id="KW-0997">Cell inner membrane</keyword>
<proteinExistence type="inferred from homology"/>
<keyword evidence="4 13" id="KW-0812">Transmembrane</keyword>
<dbReference type="InterPro" id="IPR046357">
    <property type="entry name" value="PPIase_dom_sf"/>
</dbReference>
<reference evidence="15 16" key="1">
    <citation type="submission" date="2017-05" db="EMBL/GenBank/DDBJ databases">
        <title>Thiocyanate degradation by Thiohalobacter thiocyanaticus FOKN1.</title>
        <authorList>
            <person name="Oshiki M."/>
            <person name="Fukushima T."/>
            <person name="Kawano S."/>
            <person name="Nakagawa J."/>
        </authorList>
    </citation>
    <scope>NUCLEOTIDE SEQUENCE [LARGE SCALE GENOMIC DNA]</scope>
    <source>
        <strain evidence="15 16">FOKN1</strain>
    </source>
</reference>
<dbReference type="EMBL" id="AP018052">
    <property type="protein sequence ID" value="BAZ93978.1"/>
    <property type="molecule type" value="Genomic_DNA"/>
</dbReference>
<dbReference type="SUPFAM" id="SSF54534">
    <property type="entry name" value="FKBP-like"/>
    <property type="match status" value="1"/>
</dbReference>
<dbReference type="Gene3D" id="3.10.50.40">
    <property type="match status" value="1"/>
</dbReference>
<dbReference type="PROSITE" id="PS50198">
    <property type="entry name" value="PPIC_PPIASE_2"/>
    <property type="match status" value="1"/>
</dbReference>
<evidence type="ECO:0000256" key="4">
    <source>
        <dbReference type="ARBA" id="ARBA00022692"/>
    </source>
</evidence>
<dbReference type="GO" id="GO:0005886">
    <property type="term" value="C:plasma membrane"/>
    <property type="evidence" value="ECO:0007669"/>
    <property type="project" value="UniProtKB-SubCell"/>
</dbReference>
<keyword evidence="6 13" id="KW-0472">Membrane</keyword>
<evidence type="ECO:0000256" key="11">
    <source>
        <dbReference type="PROSITE-ProRule" id="PRU00278"/>
    </source>
</evidence>
<dbReference type="RefSeq" id="WP_096366116.1">
    <property type="nucleotide sequence ID" value="NZ_AP018052.1"/>
</dbReference>
<evidence type="ECO:0000256" key="9">
    <source>
        <dbReference type="ARBA" id="ARBA00040743"/>
    </source>
</evidence>
<dbReference type="Gene3D" id="1.10.4030.10">
    <property type="entry name" value="Porin chaperone SurA, peptide-binding domain"/>
    <property type="match status" value="1"/>
</dbReference>
<dbReference type="SUPFAM" id="SSF109998">
    <property type="entry name" value="Triger factor/SurA peptide-binding domain-like"/>
    <property type="match status" value="1"/>
</dbReference>
<dbReference type="PANTHER" id="PTHR47529:SF1">
    <property type="entry name" value="PERIPLASMIC CHAPERONE PPID"/>
    <property type="match status" value="1"/>
</dbReference>
<sequence>MLQAIRDRVTGIIAWVIVGLISVTFALWGVDSYLRGGAQTYAAKVNDTEISTDQYRLGLRQQANRMQAMLGERFDRAILSTPEFKRAVLDRLVEEELLLQAADDYGLSISDSYLAARIHADSSFQVDGEFDPERYKNLLSQQGMSPSLYEHQLRRSLLINQLVNSVSTSSIVTDAAVTQGLRLQNQMREIAFLRLSLAPRLEQVEVSEEAIAAYYENNSGQFVEPQRVRLSYIELTLEGLREEISIDETRLRELYEAEKERLAGDEQLRARHILIELPEDAGAAAEAAARDRARAIRQQLQEGADFAELARAESDDPGSAAQGGDLGFFSRGFMVPEFETAAFALEPGQISEPVRTPFGFHVIEVTDVRAKEVPGFEEMRDELYRRATQDEAEQRFYDIADRLSQLTFEIPDSLQPAADELGLEIRTSDWITETGGAGIGQYEQVLAAAFSEDVLDQRNNSQPLEVEPNHVLVVRVAEHQPSQPQPLEAVRDDIRQRLAREQAAEQLQERGEALLGQLEGGEADLESLASQPDVDLETPGAIRRGDPRVDPTIAARAFKLPRHADGSVTREGFADSSGNYIVLELRDVQEPDLQAVGANERQGFRRNLLQLYGSVEAQALVEQLKAGAEIELNEQLIED</sequence>
<comment type="similarity">
    <text evidence="8">Belongs to the PpiD chaperone family.</text>
</comment>
<feature type="transmembrane region" description="Helical" evidence="13">
    <location>
        <begin position="12"/>
        <end position="30"/>
    </location>
</feature>
<dbReference type="InterPro" id="IPR052029">
    <property type="entry name" value="PpiD_chaperone"/>
</dbReference>
<organism evidence="15 16">
    <name type="scientific">Thiohalobacter thiocyanaticus</name>
    <dbReference type="NCBI Taxonomy" id="585455"/>
    <lineage>
        <taxon>Bacteria</taxon>
        <taxon>Pseudomonadati</taxon>
        <taxon>Pseudomonadota</taxon>
        <taxon>Gammaproteobacteria</taxon>
        <taxon>Thiohalobacterales</taxon>
        <taxon>Thiohalobacteraceae</taxon>
        <taxon>Thiohalobacter</taxon>
    </lineage>
</organism>
<dbReference type="InterPro" id="IPR027304">
    <property type="entry name" value="Trigger_fact/SurA_dom_sf"/>
</dbReference>
<evidence type="ECO:0000256" key="1">
    <source>
        <dbReference type="ARBA" id="ARBA00004382"/>
    </source>
</evidence>
<keyword evidence="11 15" id="KW-0413">Isomerase</keyword>
<dbReference type="Pfam" id="PF00639">
    <property type="entry name" value="Rotamase"/>
    <property type="match status" value="1"/>
</dbReference>
<gene>
    <name evidence="15" type="ORF">FOKN1_1590</name>
</gene>